<organism evidence="3 4">
    <name type="scientific">Saccharomycodes ludwigii</name>
    <dbReference type="NCBI Taxonomy" id="36035"/>
    <lineage>
        <taxon>Eukaryota</taxon>
        <taxon>Fungi</taxon>
        <taxon>Dikarya</taxon>
        <taxon>Ascomycota</taxon>
        <taxon>Saccharomycotina</taxon>
        <taxon>Saccharomycetes</taxon>
        <taxon>Saccharomycodales</taxon>
        <taxon>Saccharomycodaceae</taxon>
        <taxon>Saccharomycodes</taxon>
    </lineage>
</organism>
<keyword evidence="4" id="KW-1185">Reference proteome</keyword>
<accession>A0A376B5A8</accession>
<feature type="compositionally biased region" description="Low complexity" evidence="1">
    <location>
        <begin position="159"/>
        <end position="180"/>
    </location>
</feature>
<feature type="region of interest" description="Disordered" evidence="1">
    <location>
        <begin position="150"/>
        <end position="196"/>
    </location>
</feature>
<feature type="signal peptide" evidence="2">
    <location>
        <begin position="1"/>
        <end position="21"/>
    </location>
</feature>
<evidence type="ECO:0000313" key="3">
    <source>
        <dbReference type="EMBL" id="SSD59769.1"/>
    </source>
</evidence>
<dbReference type="VEuPathDB" id="FungiDB:SCODWIG_01530"/>
<evidence type="ECO:0000256" key="1">
    <source>
        <dbReference type="SAM" id="MobiDB-lite"/>
    </source>
</evidence>
<keyword evidence="2" id="KW-0732">Signal</keyword>
<evidence type="ECO:0008006" key="5">
    <source>
        <dbReference type="Google" id="ProtNLM"/>
    </source>
</evidence>
<dbReference type="Proteomes" id="UP000262825">
    <property type="component" value="Unassembled WGS sequence"/>
</dbReference>
<evidence type="ECO:0000313" key="4">
    <source>
        <dbReference type="Proteomes" id="UP000262825"/>
    </source>
</evidence>
<dbReference type="AlphaFoldDB" id="A0A376B5A8"/>
<sequence>MKFSVLSSAALFLAFSKFISCDSEQFGLVSIRSGTSLQYASVYVSNGKLYLGSSSASLSGTITDDGLLLLSDSHYATFAADGSLVETTDASEADKFFSISDGYLAYSGIDGFHAIPEGSAYYLATSTTNSTSSGVIPIALKAIGSNGQSVPDFTPAGKSNTTSTATETSSQETSSSTISTAPIYPNGTATTTKSDESTTVITTTTCSGHSDCTVITSTPGVSSNGENGAAVNGASFGAGVLAIAALLI</sequence>
<gene>
    <name evidence="3" type="ORF">SCODWIG_01530</name>
</gene>
<name>A0A376B5A8_9ASCO</name>
<reference evidence="4" key="1">
    <citation type="submission" date="2018-06" db="EMBL/GenBank/DDBJ databases">
        <authorList>
            <person name="Guldener U."/>
        </authorList>
    </citation>
    <scope>NUCLEOTIDE SEQUENCE [LARGE SCALE GENOMIC DNA]</scope>
    <source>
        <strain evidence="4">UTAD17</strain>
    </source>
</reference>
<feature type="chain" id="PRO_5016995851" description="Cell wall protein CWP1" evidence="2">
    <location>
        <begin position="22"/>
        <end position="248"/>
    </location>
</feature>
<proteinExistence type="predicted"/>
<evidence type="ECO:0000256" key="2">
    <source>
        <dbReference type="SAM" id="SignalP"/>
    </source>
</evidence>
<protein>
    <recommendedName>
        <fullName evidence="5">Cell wall protein CWP1</fullName>
    </recommendedName>
</protein>
<dbReference type="EMBL" id="UFAJ01000200">
    <property type="protein sequence ID" value="SSD59769.1"/>
    <property type="molecule type" value="Genomic_DNA"/>
</dbReference>